<name>A0A6B3SYX7_9BURK</name>
<dbReference type="RefSeq" id="WP_163967266.1">
    <property type="nucleotide sequence ID" value="NZ_JAAIVB010000069.1"/>
</dbReference>
<dbReference type="AlphaFoldDB" id="A0A6B3SYX7"/>
<accession>A0A6B3SYX7</accession>
<proteinExistence type="predicted"/>
<organism evidence="1 2">
    <name type="scientific">Noviherbaspirillum galbum</name>
    <dbReference type="NCBI Taxonomy" id="2709383"/>
    <lineage>
        <taxon>Bacteria</taxon>
        <taxon>Pseudomonadati</taxon>
        <taxon>Pseudomonadota</taxon>
        <taxon>Betaproteobacteria</taxon>
        <taxon>Burkholderiales</taxon>
        <taxon>Oxalobacteraceae</taxon>
        <taxon>Noviherbaspirillum</taxon>
    </lineage>
</organism>
<evidence type="ECO:0000313" key="1">
    <source>
        <dbReference type="EMBL" id="NEX63419.1"/>
    </source>
</evidence>
<gene>
    <name evidence="1" type="ORF">G3574_20265</name>
</gene>
<protein>
    <submittedName>
        <fullName evidence="1">Uncharacterized protein</fullName>
    </submittedName>
</protein>
<reference evidence="1 2" key="1">
    <citation type="submission" date="2020-02" db="EMBL/GenBank/DDBJ databases">
        <authorList>
            <person name="Kim M.K."/>
        </authorList>
    </citation>
    <scope>NUCLEOTIDE SEQUENCE [LARGE SCALE GENOMIC DNA]</scope>
    <source>
        <strain evidence="1 2">17J57-3</strain>
    </source>
</reference>
<evidence type="ECO:0000313" key="2">
    <source>
        <dbReference type="Proteomes" id="UP000482155"/>
    </source>
</evidence>
<comment type="caution">
    <text evidence="1">The sequence shown here is derived from an EMBL/GenBank/DDBJ whole genome shotgun (WGS) entry which is preliminary data.</text>
</comment>
<dbReference type="Proteomes" id="UP000482155">
    <property type="component" value="Unassembled WGS sequence"/>
</dbReference>
<sequence length="57" mass="6347">MNPLFQEITAAAAESPRMFFGPVIGAVKSIIHECRTDSRSRIDVATRKPEPHKRLGL</sequence>
<dbReference type="EMBL" id="JAAIVB010000069">
    <property type="protein sequence ID" value="NEX63419.1"/>
    <property type="molecule type" value="Genomic_DNA"/>
</dbReference>
<keyword evidence="2" id="KW-1185">Reference proteome</keyword>